<keyword evidence="1" id="KW-0326">Glycosidase</keyword>
<accession>A0A170ZLK3</accession>
<reference evidence="1" key="1">
    <citation type="submission" date="2016-04" db="EMBL/GenBank/DDBJ databases">
        <authorList>
            <person name="Calderon-Fernandez G.M.Sr."/>
        </authorList>
    </citation>
    <scope>NUCLEOTIDE SEQUENCE</scope>
    <source>
        <strain evidence="1">Int1</strain>
        <tissue evidence="1">Integument</tissue>
    </source>
</reference>
<reference evidence="1" key="2">
    <citation type="journal article" date="2017" name="J. Med. Entomol.">
        <title>Transcriptome Analysis of the Triatoma infestans (Hemiptera: Reduviidae) Integument.</title>
        <authorList>
            <person name="Calderon-Fernandez G.M."/>
            <person name="Moriconi D.E."/>
            <person name="Dulbecco A.B."/>
            <person name="Juarez M.P."/>
        </authorList>
    </citation>
    <scope>NUCLEOTIDE SEQUENCE</scope>
    <source>
        <strain evidence="1">Int1</strain>
        <tissue evidence="1">Integument</tissue>
    </source>
</reference>
<dbReference type="AlphaFoldDB" id="A0A170ZLK3"/>
<evidence type="ECO:0000313" key="1">
    <source>
        <dbReference type="EMBL" id="JAS01117.1"/>
    </source>
</evidence>
<sequence length="63" mass="7302">YKENSDDGIPVFKLKFKLFSEKKSGVKHSHDPHLLRNGKLSSHLKFLLVFKTVGIFMEKITKN</sequence>
<dbReference type="EC" id="3.2.1.17" evidence="1"/>
<dbReference type="GO" id="GO:0003796">
    <property type="term" value="F:lysozyme activity"/>
    <property type="evidence" value="ECO:0007669"/>
    <property type="project" value="UniProtKB-EC"/>
</dbReference>
<dbReference type="EMBL" id="GEMB01002062">
    <property type="protein sequence ID" value="JAS01117.1"/>
    <property type="molecule type" value="Transcribed_RNA"/>
</dbReference>
<protein>
    <submittedName>
        <fullName evidence="1">Lysozyme</fullName>
        <ecNumber evidence="1">3.2.1.17</ecNumber>
    </submittedName>
</protein>
<feature type="non-terminal residue" evidence="1">
    <location>
        <position position="1"/>
    </location>
</feature>
<organism evidence="1">
    <name type="scientific">Triatoma infestans</name>
    <name type="common">Assassin bug</name>
    <dbReference type="NCBI Taxonomy" id="30076"/>
    <lineage>
        <taxon>Eukaryota</taxon>
        <taxon>Metazoa</taxon>
        <taxon>Ecdysozoa</taxon>
        <taxon>Arthropoda</taxon>
        <taxon>Hexapoda</taxon>
        <taxon>Insecta</taxon>
        <taxon>Pterygota</taxon>
        <taxon>Neoptera</taxon>
        <taxon>Paraneoptera</taxon>
        <taxon>Hemiptera</taxon>
        <taxon>Heteroptera</taxon>
        <taxon>Panheteroptera</taxon>
        <taxon>Cimicomorpha</taxon>
        <taxon>Reduviidae</taxon>
        <taxon>Triatominae</taxon>
        <taxon>Triatoma</taxon>
    </lineage>
</organism>
<proteinExistence type="predicted"/>
<name>A0A170ZLK3_TRIIF</name>
<keyword evidence="1" id="KW-0378">Hydrolase</keyword>